<gene>
    <name evidence="6" type="ORF">SAMN05421748_108271</name>
</gene>
<dbReference type="GO" id="GO:0006508">
    <property type="term" value="P:proteolysis"/>
    <property type="evidence" value="ECO:0007669"/>
    <property type="project" value="UniProtKB-KW"/>
</dbReference>
<evidence type="ECO:0000313" key="7">
    <source>
        <dbReference type="Proteomes" id="UP000219612"/>
    </source>
</evidence>
<name>A0A285IJ92_9ACTN</name>
<dbReference type="PANTHER" id="PTHR21310">
    <property type="entry name" value="AMINOGLYCOSIDE PHOSPHOTRANSFERASE-RELATED-RELATED"/>
    <property type="match status" value="1"/>
</dbReference>
<dbReference type="Gene3D" id="3.40.50.880">
    <property type="match status" value="1"/>
</dbReference>
<evidence type="ECO:0000256" key="2">
    <source>
        <dbReference type="ARBA" id="ARBA00022670"/>
    </source>
</evidence>
<evidence type="ECO:0000256" key="1">
    <source>
        <dbReference type="ARBA" id="ARBA00006534"/>
    </source>
</evidence>
<dbReference type="GO" id="GO:0008236">
    <property type="term" value="F:serine-type peptidase activity"/>
    <property type="evidence" value="ECO:0007669"/>
    <property type="project" value="UniProtKB-KW"/>
</dbReference>
<dbReference type="InterPro" id="IPR011009">
    <property type="entry name" value="Kinase-like_dom_sf"/>
</dbReference>
<keyword evidence="6" id="KW-0808">Transferase</keyword>
<dbReference type="GO" id="GO:0016301">
    <property type="term" value="F:kinase activity"/>
    <property type="evidence" value="ECO:0007669"/>
    <property type="project" value="UniProtKB-KW"/>
</dbReference>
<evidence type="ECO:0000256" key="3">
    <source>
        <dbReference type="ARBA" id="ARBA00022801"/>
    </source>
</evidence>
<dbReference type="Pfam" id="PF01636">
    <property type="entry name" value="APH"/>
    <property type="match status" value="1"/>
</dbReference>
<dbReference type="InterPro" id="IPR029062">
    <property type="entry name" value="Class_I_gatase-like"/>
</dbReference>
<dbReference type="SUPFAM" id="SSF52317">
    <property type="entry name" value="Class I glutamine amidotransferase-like"/>
    <property type="match status" value="1"/>
</dbReference>
<dbReference type="Gene3D" id="3.30.200.20">
    <property type="entry name" value="Phosphorylase Kinase, domain 1"/>
    <property type="match status" value="1"/>
</dbReference>
<dbReference type="InterPro" id="IPR005320">
    <property type="entry name" value="Peptidase_S51"/>
</dbReference>
<dbReference type="InterPro" id="IPR002575">
    <property type="entry name" value="Aminoglycoside_PTrfase"/>
</dbReference>
<keyword evidence="2" id="KW-0645">Protease</keyword>
<keyword evidence="7" id="KW-1185">Reference proteome</keyword>
<reference evidence="6 7" key="1">
    <citation type="submission" date="2017-09" db="EMBL/GenBank/DDBJ databases">
        <authorList>
            <person name="Ehlers B."/>
            <person name="Leendertz F.H."/>
        </authorList>
    </citation>
    <scope>NUCLEOTIDE SEQUENCE [LARGE SCALE GENOMIC DNA]</scope>
    <source>
        <strain evidence="6 7">CGMCC 4.6857</strain>
    </source>
</reference>
<dbReference type="SUPFAM" id="SSF56112">
    <property type="entry name" value="Protein kinase-like (PK-like)"/>
    <property type="match status" value="1"/>
</dbReference>
<dbReference type="EMBL" id="OBDY01000008">
    <property type="protein sequence ID" value="SNY48024.1"/>
    <property type="molecule type" value="Genomic_DNA"/>
</dbReference>
<dbReference type="InterPro" id="IPR051678">
    <property type="entry name" value="AGP_Transferase"/>
</dbReference>
<dbReference type="Pfam" id="PF03575">
    <property type="entry name" value="Peptidase_S51"/>
    <property type="match status" value="1"/>
</dbReference>
<proteinExistence type="inferred from homology"/>
<evidence type="ECO:0000259" key="5">
    <source>
        <dbReference type="Pfam" id="PF01636"/>
    </source>
</evidence>
<dbReference type="PANTHER" id="PTHR21310:SF42">
    <property type="entry name" value="BIFUNCTIONAL AAC_APH"/>
    <property type="match status" value="1"/>
</dbReference>
<organism evidence="6 7">
    <name type="scientific">Paractinoplanes atraurantiacus</name>
    <dbReference type="NCBI Taxonomy" id="1036182"/>
    <lineage>
        <taxon>Bacteria</taxon>
        <taxon>Bacillati</taxon>
        <taxon>Actinomycetota</taxon>
        <taxon>Actinomycetes</taxon>
        <taxon>Micromonosporales</taxon>
        <taxon>Micromonosporaceae</taxon>
        <taxon>Paractinoplanes</taxon>
    </lineage>
</organism>
<protein>
    <submittedName>
        <fullName evidence="6">Predicted kinase, aminoglycoside phosphotransferase (APT) family</fullName>
    </submittedName>
</protein>
<keyword evidence="6" id="KW-0418">Kinase</keyword>
<feature type="domain" description="Aminoglycoside phosphotransferase" evidence="5">
    <location>
        <begin position="139"/>
        <end position="367"/>
    </location>
</feature>
<dbReference type="CDD" id="cd05155">
    <property type="entry name" value="APH_ChoK_like_1"/>
    <property type="match status" value="1"/>
</dbReference>
<accession>A0A285IJ92</accession>
<comment type="similarity">
    <text evidence="1">Belongs to the peptidase S51 family.</text>
</comment>
<dbReference type="Gene3D" id="3.90.1200.10">
    <property type="match status" value="1"/>
</dbReference>
<evidence type="ECO:0000313" key="6">
    <source>
        <dbReference type="EMBL" id="SNY48024.1"/>
    </source>
</evidence>
<keyword evidence="3" id="KW-0378">Hydrolase</keyword>
<evidence type="ECO:0000256" key="4">
    <source>
        <dbReference type="ARBA" id="ARBA00022825"/>
    </source>
</evidence>
<keyword evidence="4" id="KW-0720">Serine protease</keyword>
<dbReference type="AlphaFoldDB" id="A0A285IJ92"/>
<sequence>MGPGGDVLLVNGGVTQYLGRWMRESGLADLLASLPELVYVGLSAGSVVMTRPAAGAGDDTRLGLVDFSLSVHLDDEAGAEAWAAGIAGPAYAIDAETAIKVVDGAVEVVSEGRWRLFNDEDLVRDLLRDQHPDLADLPIREVAGGWGNQMWRLGDDLAVRIQRMDTSADLQLRERRWLPLLAPRLPLPIPVPVRSGVPSERFPKMWTVVSWVEGTPLDRGSIDRGDHGADTLAAFLRALHVEAPADAPDGGDFGAHPRDCTGGFERFLGAIEDLGEHEDHIRTVWDDAVAAPGWPGPRVWVHGDLHPANVVVADGTLAGVVDFGALFAGDPAWDLGAAWLLLPEGYASRFFDRYAGADEATVRRARGLAAMKCLFLMLMGQNGDRGLPGGKPNWGPAGRAALRRVLKGL</sequence>
<dbReference type="Proteomes" id="UP000219612">
    <property type="component" value="Unassembled WGS sequence"/>
</dbReference>